<keyword evidence="4" id="KW-1185">Reference proteome</keyword>
<protein>
    <submittedName>
        <fullName evidence="3">Uncharacterized protein</fullName>
    </submittedName>
</protein>
<evidence type="ECO:0000313" key="3">
    <source>
        <dbReference type="EMBL" id="MCT7966487.1"/>
    </source>
</evidence>
<proteinExistence type="predicted"/>
<feature type="transmembrane region" description="Helical" evidence="2">
    <location>
        <begin position="28"/>
        <end position="61"/>
    </location>
</feature>
<keyword evidence="2" id="KW-0472">Membrane</keyword>
<keyword evidence="2" id="KW-1133">Transmembrane helix</keyword>
<evidence type="ECO:0000313" key="4">
    <source>
        <dbReference type="Proteomes" id="UP001525890"/>
    </source>
</evidence>
<evidence type="ECO:0000256" key="2">
    <source>
        <dbReference type="SAM" id="Phobius"/>
    </source>
</evidence>
<dbReference type="RefSeq" id="WP_368006131.1">
    <property type="nucleotide sequence ID" value="NZ_JAMXFF010000011.1"/>
</dbReference>
<organism evidence="3 4">
    <name type="scientific">Laspinema palackyanum D2a</name>
    <dbReference type="NCBI Taxonomy" id="2953684"/>
    <lineage>
        <taxon>Bacteria</taxon>
        <taxon>Bacillati</taxon>
        <taxon>Cyanobacteriota</taxon>
        <taxon>Cyanophyceae</taxon>
        <taxon>Oscillatoriophycideae</taxon>
        <taxon>Oscillatoriales</taxon>
        <taxon>Laspinemataceae</taxon>
        <taxon>Laspinema</taxon>
        <taxon>Laspinema palackyanum</taxon>
    </lineage>
</organism>
<evidence type="ECO:0000256" key="1">
    <source>
        <dbReference type="SAM" id="MobiDB-lite"/>
    </source>
</evidence>
<reference evidence="3 4" key="1">
    <citation type="journal article" date="2022" name="Front. Microbiol.">
        <title>High genomic differentiation and limited gene flow indicate recent cryptic speciation within the genus Laspinema (cyanobacteria).</title>
        <authorList>
            <person name="Stanojkovic A."/>
            <person name="Skoupy S."/>
            <person name="Skaloud P."/>
            <person name="Dvorak P."/>
        </authorList>
    </citation>
    <scope>NUCLEOTIDE SEQUENCE [LARGE SCALE GENOMIC DNA]</scope>
    <source>
        <strain evidence="3 4">D2a</strain>
    </source>
</reference>
<dbReference type="Proteomes" id="UP001525890">
    <property type="component" value="Unassembled WGS sequence"/>
</dbReference>
<sequence>MPADREMNRDPYPTSNPPQTTGTLESRLIVLVPILVGVTVVLSAWRMLLGVAVISGLGWAWKQYQEKEQQRLSKLNALFYQLIQDNQGRLTALDFAMHGDISGTEAQEYLEERAREFAAGYEITDNGGMVYCFSSIKLPERYQTIDVASVPAMAEPEVPKAVAPKKRRVVLPPPMNQTELATRLGVHPTTVSKNKNKPEFLDWSREKDPAGFAWTYAPATKQFFAIESEGDRKSK</sequence>
<name>A0ABT2MST1_9CYAN</name>
<keyword evidence="2" id="KW-0812">Transmembrane</keyword>
<feature type="region of interest" description="Disordered" evidence="1">
    <location>
        <begin position="1"/>
        <end position="20"/>
    </location>
</feature>
<comment type="caution">
    <text evidence="3">The sequence shown here is derived from an EMBL/GenBank/DDBJ whole genome shotgun (WGS) entry which is preliminary data.</text>
</comment>
<gene>
    <name evidence="3" type="ORF">NG799_09100</name>
</gene>
<accession>A0ABT2MST1</accession>
<dbReference type="EMBL" id="JAMXFF010000011">
    <property type="protein sequence ID" value="MCT7966487.1"/>
    <property type="molecule type" value="Genomic_DNA"/>
</dbReference>